<evidence type="ECO:0000256" key="2">
    <source>
        <dbReference type="SAM" id="Phobius"/>
    </source>
</evidence>
<keyword evidence="4" id="KW-1185">Reference proteome</keyword>
<dbReference type="Proteomes" id="UP000886653">
    <property type="component" value="Unassembled WGS sequence"/>
</dbReference>
<comment type="caution">
    <text evidence="3">The sequence shown here is derived from an EMBL/GenBank/DDBJ whole genome shotgun (WGS) entry which is preliminary data.</text>
</comment>
<feature type="transmembrane region" description="Helical" evidence="2">
    <location>
        <begin position="65"/>
        <end position="84"/>
    </location>
</feature>
<name>A0A9P6NBG8_9BASI</name>
<feature type="region of interest" description="Disordered" evidence="1">
    <location>
        <begin position="87"/>
        <end position="111"/>
    </location>
</feature>
<evidence type="ECO:0000256" key="1">
    <source>
        <dbReference type="SAM" id="MobiDB-lite"/>
    </source>
</evidence>
<keyword evidence="2" id="KW-1133">Transmembrane helix</keyword>
<evidence type="ECO:0000313" key="3">
    <source>
        <dbReference type="EMBL" id="KAG0143550.1"/>
    </source>
</evidence>
<keyword evidence="2" id="KW-0472">Membrane</keyword>
<protein>
    <submittedName>
        <fullName evidence="3">Uncharacterized protein</fullName>
    </submittedName>
</protein>
<sequence length="163" mass="18512">MDNVTVLPSLVEAARPLKGLKLSRSAYHPHTIQAVPYILYLPVLKYCSRFQNRTRLTMRVLENSVLLFLLLGLYSHVTALPLTYKPRHTKRDPMPRPQPVVPTKGKVGQGGQRMTVHGSFHLEPNWRPKKGADMIHSDKFGGWYATLNLEDAQKWDTGPVQES</sequence>
<dbReference type="EMBL" id="MU167316">
    <property type="protein sequence ID" value="KAG0143550.1"/>
    <property type="molecule type" value="Genomic_DNA"/>
</dbReference>
<gene>
    <name evidence="3" type="ORF">CROQUDRAFT_96141</name>
</gene>
<reference evidence="3" key="1">
    <citation type="submission" date="2013-11" db="EMBL/GenBank/DDBJ databases">
        <title>Genome sequence of the fusiform rust pathogen reveals effectors for host alternation and coevolution with pine.</title>
        <authorList>
            <consortium name="DOE Joint Genome Institute"/>
            <person name="Smith K."/>
            <person name="Pendleton A."/>
            <person name="Kubisiak T."/>
            <person name="Anderson C."/>
            <person name="Salamov A."/>
            <person name="Aerts A."/>
            <person name="Riley R."/>
            <person name="Clum A."/>
            <person name="Lindquist E."/>
            <person name="Ence D."/>
            <person name="Campbell M."/>
            <person name="Kronenberg Z."/>
            <person name="Feau N."/>
            <person name="Dhillon B."/>
            <person name="Hamelin R."/>
            <person name="Burleigh J."/>
            <person name="Smith J."/>
            <person name="Yandell M."/>
            <person name="Nelson C."/>
            <person name="Grigoriev I."/>
            <person name="Davis J."/>
        </authorList>
    </citation>
    <scope>NUCLEOTIDE SEQUENCE</scope>
    <source>
        <strain evidence="3">G11</strain>
    </source>
</reference>
<keyword evidence="2" id="KW-0812">Transmembrane</keyword>
<accession>A0A9P6NBG8</accession>
<evidence type="ECO:0000313" key="4">
    <source>
        <dbReference type="Proteomes" id="UP000886653"/>
    </source>
</evidence>
<dbReference type="AlphaFoldDB" id="A0A9P6NBG8"/>
<proteinExistence type="predicted"/>
<organism evidence="3 4">
    <name type="scientific">Cronartium quercuum f. sp. fusiforme G11</name>
    <dbReference type="NCBI Taxonomy" id="708437"/>
    <lineage>
        <taxon>Eukaryota</taxon>
        <taxon>Fungi</taxon>
        <taxon>Dikarya</taxon>
        <taxon>Basidiomycota</taxon>
        <taxon>Pucciniomycotina</taxon>
        <taxon>Pucciniomycetes</taxon>
        <taxon>Pucciniales</taxon>
        <taxon>Coleosporiaceae</taxon>
        <taxon>Cronartium</taxon>
    </lineage>
</organism>